<proteinExistence type="predicted"/>
<dbReference type="InterPro" id="IPR050281">
    <property type="entry name" value="Flavin_monoamine_oxidase"/>
</dbReference>
<dbReference type="InterPro" id="IPR002937">
    <property type="entry name" value="Amino_oxidase"/>
</dbReference>
<name>A0AAW1V400_9CUCU</name>
<dbReference type="Proteomes" id="UP001431783">
    <property type="component" value="Unassembled WGS sequence"/>
</dbReference>
<keyword evidence="1" id="KW-0732">Signal</keyword>
<evidence type="ECO:0000256" key="1">
    <source>
        <dbReference type="SAM" id="SignalP"/>
    </source>
</evidence>
<dbReference type="PANTHER" id="PTHR10742:SF398">
    <property type="entry name" value="AMINE OXIDASE DOMAIN-CONTAINING PROTEIN-RELATED"/>
    <property type="match status" value="1"/>
</dbReference>
<protein>
    <recommendedName>
        <fullName evidence="2">Amine oxidase domain-containing protein</fullName>
    </recommendedName>
</protein>
<dbReference type="Pfam" id="PF01593">
    <property type="entry name" value="Amino_oxidase"/>
    <property type="match status" value="1"/>
</dbReference>
<comment type="caution">
    <text evidence="3">The sequence shown here is derived from an EMBL/GenBank/DDBJ whole genome shotgun (WGS) entry which is preliminary data.</text>
</comment>
<organism evidence="3 4">
    <name type="scientific">Henosepilachna vigintioctopunctata</name>
    <dbReference type="NCBI Taxonomy" id="420089"/>
    <lineage>
        <taxon>Eukaryota</taxon>
        <taxon>Metazoa</taxon>
        <taxon>Ecdysozoa</taxon>
        <taxon>Arthropoda</taxon>
        <taxon>Hexapoda</taxon>
        <taxon>Insecta</taxon>
        <taxon>Pterygota</taxon>
        <taxon>Neoptera</taxon>
        <taxon>Endopterygota</taxon>
        <taxon>Coleoptera</taxon>
        <taxon>Polyphaga</taxon>
        <taxon>Cucujiformia</taxon>
        <taxon>Coccinelloidea</taxon>
        <taxon>Coccinellidae</taxon>
        <taxon>Epilachninae</taxon>
        <taxon>Epilachnini</taxon>
        <taxon>Henosepilachna</taxon>
    </lineage>
</organism>
<evidence type="ECO:0000259" key="2">
    <source>
        <dbReference type="Pfam" id="PF01593"/>
    </source>
</evidence>
<dbReference type="EMBL" id="JARQZJ010000110">
    <property type="protein sequence ID" value="KAK9887452.1"/>
    <property type="molecule type" value="Genomic_DNA"/>
</dbReference>
<dbReference type="Gene3D" id="3.50.50.60">
    <property type="entry name" value="FAD/NAD(P)-binding domain"/>
    <property type="match status" value="1"/>
</dbReference>
<evidence type="ECO:0000313" key="4">
    <source>
        <dbReference type="Proteomes" id="UP001431783"/>
    </source>
</evidence>
<sequence>MWSLLVCALLAISYCYAEKIIIVGAGAAGIATAARLLEHNVTDFRILEAEGRIGGRIHSLQIGDAYVDIGAQYVHGQKGNTVYELSKAYLKKGKDFDKALLYYGSTMKTGNTLLDEFISLAEETTYTNVNVSIGEAFSSRYNATCLKKYKDDLKMLTYSHDFLRTIECIILTVDGAFSWNKISSMSNFKFQSGENFLQWDGLGYKTILDLLLKNYPQKTGYNIDNQLSLEKTVTRIILKNNSVKLKCKDGSEYSSDHVVFTPSLGVLKHEHKNLFMPRLERPKVDAIEDLGFDGVIKVILEFATPWWGKHDDFFLVWNEEKRNNLAKDIPFGPTKDGDHWLSWFYLVGTSPKNSKALVGWILGPMVPEVEKLSEDQMKTGVMYALKTFLGKDFDITEPTKVIHSKWYMNPNIRGAYSYETLISKKHDPSAQEALAEPITAKDGVPRILFAGEATSSHRFATVDGAIETGYREADRLLKILKVK</sequence>
<dbReference type="Gene3D" id="3.90.660.10">
    <property type="match status" value="1"/>
</dbReference>
<dbReference type="AlphaFoldDB" id="A0AAW1V400"/>
<feature type="domain" description="Amine oxidase" evidence="2">
    <location>
        <begin position="28"/>
        <end position="477"/>
    </location>
</feature>
<accession>A0AAW1V400</accession>
<dbReference type="GO" id="GO:0046592">
    <property type="term" value="F:polyamine oxidase activity"/>
    <property type="evidence" value="ECO:0007669"/>
    <property type="project" value="TreeGrafter"/>
</dbReference>
<gene>
    <name evidence="3" type="ORF">WA026_022598</name>
</gene>
<feature type="signal peptide" evidence="1">
    <location>
        <begin position="1"/>
        <end position="17"/>
    </location>
</feature>
<dbReference type="SUPFAM" id="SSF54373">
    <property type="entry name" value="FAD-linked reductases, C-terminal domain"/>
    <property type="match status" value="1"/>
</dbReference>
<dbReference type="InterPro" id="IPR036188">
    <property type="entry name" value="FAD/NAD-bd_sf"/>
</dbReference>
<reference evidence="3 4" key="1">
    <citation type="submission" date="2023-03" db="EMBL/GenBank/DDBJ databases">
        <title>Genome insight into feeding habits of ladybird beetles.</title>
        <authorList>
            <person name="Li H.-S."/>
            <person name="Huang Y.-H."/>
            <person name="Pang H."/>
        </authorList>
    </citation>
    <scope>NUCLEOTIDE SEQUENCE [LARGE SCALE GENOMIC DNA]</scope>
    <source>
        <strain evidence="3">SYSU_2023b</strain>
        <tissue evidence="3">Whole body</tissue>
    </source>
</reference>
<feature type="chain" id="PRO_5043833732" description="Amine oxidase domain-containing protein" evidence="1">
    <location>
        <begin position="18"/>
        <end position="483"/>
    </location>
</feature>
<dbReference type="SUPFAM" id="SSF51905">
    <property type="entry name" value="FAD/NAD(P)-binding domain"/>
    <property type="match status" value="1"/>
</dbReference>
<keyword evidence="4" id="KW-1185">Reference proteome</keyword>
<evidence type="ECO:0000313" key="3">
    <source>
        <dbReference type="EMBL" id="KAK9887452.1"/>
    </source>
</evidence>
<dbReference type="PANTHER" id="PTHR10742">
    <property type="entry name" value="FLAVIN MONOAMINE OXIDASE"/>
    <property type="match status" value="1"/>
</dbReference>